<proteinExistence type="predicted"/>
<dbReference type="EC" id="2.8.1.1" evidence="5"/>
<dbReference type="RefSeq" id="WP_058295615.1">
    <property type="nucleotide sequence ID" value="NZ_CAKJVD010000038.1"/>
</dbReference>
<evidence type="ECO:0000313" key="7">
    <source>
        <dbReference type="Proteomes" id="UP000431451"/>
    </source>
</evidence>
<reference evidence="5 7" key="2">
    <citation type="submission" date="2018-06" db="EMBL/GenBank/DDBJ databases">
        <authorList>
            <consortium name="IHU Genomes"/>
        </authorList>
    </citation>
    <scope>NUCLEOTIDE SEQUENCE [LARGE SCALE GENOMIC DNA]</scope>
    <source>
        <strain evidence="5 7">NEC25</strain>
    </source>
</reference>
<dbReference type="EMBL" id="UWJD01000002">
    <property type="protein sequence ID" value="VCT84855.1"/>
    <property type="molecule type" value="Genomic_DNA"/>
</dbReference>
<dbReference type="Pfam" id="PF00581">
    <property type="entry name" value="Rhodanese"/>
    <property type="match status" value="1"/>
</dbReference>
<dbReference type="SUPFAM" id="SSF52821">
    <property type="entry name" value="Rhodanese/Cell cycle control phosphatase"/>
    <property type="match status" value="1"/>
</dbReference>
<dbReference type="Proteomes" id="UP000220840">
    <property type="component" value="Unassembled WGS sequence"/>
</dbReference>
<sequence length="103" mass="11711">MSNLKRENINVSEIDDLLGNIELIDIREPYECKSGMLKTAINIPMQDLLDAPDEFLDKNKEYYLICRSGARTASTCYMLREEGYNVINVAGGIISYEGDNIER</sequence>
<name>A0A2A7MIQ1_9CLOT</name>
<dbReference type="STRING" id="137838.GCA_001458595_02885"/>
<dbReference type="PANTHER" id="PTHR43031">
    <property type="entry name" value="FAD-DEPENDENT OXIDOREDUCTASE"/>
    <property type="match status" value="1"/>
</dbReference>
<evidence type="ECO:0000313" key="5">
    <source>
        <dbReference type="EMBL" id="VCT84855.1"/>
    </source>
</evidence>
<accession>A0A2A7MIQ1</accession>
<keyword evidence="5" id="KW-0808">Transferase</keyword>
<dbReference type="AlphaFoldDB" id="A0A2A7MIQ1"/>
<dbReference type="EMBL" id="CAMTCP010000234">
    <property type="protein sequence ID" value="CAI3612702.1"/>
    <property type="molecule type" value="Genomic_DNA"/>
</dbReference>
<dbReference type="PANTHER" id="PTHR43031:SF17">
    <property type="entry name" value="SULFURTRANSFERASE YTWF-RELATED"/>
    <property type="match status" value="1"/>
</dbReference>
<reference evidence="2" key="3">
    <citation type="submission" date="2021-10" db="EMBL/GenBank/DDBJ databases">
        <authorList>
            <person name="Mesa V."/>
        </authorList>
    </citation>
    <scope>NUCLEOTIDE SEQUENCE</scope>
    <source>
        <strain evidence="2">CC3_PB</strain>
    </source>
</reference>
<organism evidence="4 6">
    <name type="scientific">Clostridium neonatale</name>
    <dbReference type="NCBI Taxonomy" id="137838"/>
    <lineage>
        <taxon>Bacteria</taxon>
        <taxon>Bacillati</taxon>
        <taxon>Bacillota</taxon>
        <taxon>Clostridia</taxon>
        <taxon>Eubacteriales</taxon>
        <taxon>Clostridiaceae</taxon>
        <taxon>Clostridium</taxon>
    </lineage>
</organism>
<evidence type="ECO:0000313" key="3">
    <source>
        <dbReference type="EMBL" id="CAI3612702.1"/>
    </source>
</evidence>
<dbReference type="InterPro" id="IPR050229">
    <property type="entry name" value="GlpE_sulfurtransferase"/>
</dbReference>
<dbReference type="Gene3D" id="3.40.250.10">
    <property type="entry name" value="Rhodanese-like domain"/>
    <property type="match status" value="1"/>
</dbReference>
<protein>
    <submittedName>
        <fullName evidence="4">Rhodanese-like domain-containing protein</fullName>
    </submittedName>
    <submittedName>
        <fullName evidence="5">Thiosulfate sulfurtransferase</fullName>
        <ecNumber evidence="5">2.8.1.1</ecNumber>
    </submittedName>
</protein>
<evidence type="ECO:0000313" key="4">
    <source>
        <dbReference type="EMBL" id="PEG31460.1"/>
    </source>
</evidence>
<dbReference type="EMBL" id="CAKJVE010000004">
    <property type="protein sequence ID" value="CAG9707196.1"/>
    <property type="molecule type" value="Genomic_DNA"/>
</dbReference>
<dbReference type="GeneID" id="68877903"/>
<dbReference type="InterPro" id="IPR001763">
    <property type="entry name" value="Rhodanese-like_dom"/>
</dbReference>
<reference evidence="3" key="4">
    <citation type="submission" date="2022-10" db="EMBL/GenBank/DDBJ databases">
        <authorList>
            <person name="Aires J."/>
            <person name="Mesa V."/>
        </authorList>
    </citation>
    <scope>NUCLEOTIDE SEQUENCE</scope>
    <source>
        <strain evidence="3">Clostridium neonatale JD116</strain>
    </source>
</reference>
<reference evidence="4 6" key="1">
    <citation type="submission" date="2017-10" db="EMBL/GenBank/DDBJ databases">
        <title>Effective Description of Clostridium neonatale sp. nov. linked to necrotizing enterocolitis in neonates and a clarification of species assignable to the genus Clostridium (Prazmowski 1880) emend. Lawson and Rainey 2016.</title>
        <authorList>
            <person name="Bernard K."/>
            <person name="Burdz T."/>
            <person name="Wiebe D."/>
            <person name="Balcewich B."/>
            <person name="Alfa M."/>
            <person name="Bernier A.-M."/>
        </authorList>
    </citation>
    <scope>NUCLEOTIDE SEQUENCE [LARGE SCALE GENOMIC DNA]</scope>
    <source>
        <strain evidence="4 6">LCDC99A005</strain>
    </source>
</reference>
<dbReference type="Proteomes" id="UP000431451">
    <property type="component" value="Unassembled WGS sequence"/>
</dbReference>
<gene>
    <name evidence="5" type="primary">cysA_2</name>
    <name evidence="3" type="ORF">CNEO2_370046</name>
    <name evidence="2" type="ORF">CNEO_42892</name>
    <name evidence="5" type="ORF">CNEONATNEC25_02456</name>
    <name evidence="4" type="ORF">CQ394_07075</name>
</gene>
<evidence type="ECO:0000259" key="1">
    <source>
        <dbReference type="PROSITE" id="PS50206"/>
    </source>
</evidence>
<dbReference type="CDD" id="cd00158">
    <property type="entry name" value="RHOD"/>
    <property type="match status" value="1"/>
</dbReference>
<evidence type="ECO:0000313" key="2">
    <source>
        <dbReference type="EMBL" id="CAG9707196.1"/>
    </source>
</evidence>
<feature type="domain" description="Rhodanese" evidence="1">
    <location>
        <begin position="17"/>
        <end position="103"/>
    </location>
</feature>
<dbReference type="EMBL" id="PDCJ01000001">
    <property type="protein sequence ID" value="PEG31460.1"/>
    <property type="molecule type" value="Genomic_DNA"/>
</dbReference>
<dbReference type="PROSITE" id="PS50206">
    <property type="entry name" value="RHODANESE_3"/>
    <property type="match status" value="1"/>
</dbReference>
<dbReference type="InterPro" id="IPR036873">
    <property type="entry name" value="Rhodanese-like_dom_sf"/>
</dbReference>
<keyword evidence="6" id="KW-1185">Reference proteome</keyword>
<dbReference type="OrthoDB" id="9800872at2"/>
<dbReference type="GO" id="GO:0004792">
    <property type="term" value="F:thiosulfate-cyanide sulfurtransferase activity"/>
    <property type="evidence" value="ECO:0007669"/>
    <property type="project" value="UniProtKB-EC"/>
</dbReference>
<dbReference type="SMART" id="SM00450">
    <property type="entry name" value="RHOD"/>
    <property type="match status" value="1"/>
</dbReference>
<dbReference type="Proteomes" id="UP000789738">
    <property type="component" value="Unassembled WGS sequence"/>
</dbReference>
<evidence type="ECO:0000313" key="6">
    <source>
        <dbReference type="Proteomes" id="UP000220840"/>
    </source>
</evidence>
<dbReference type="Proteomes" id="UP001189143">
    <property type="component" value="Unassembled WGS sequence"/>
</dbReference>